<feature type="region of interest" description="Disordered" evidence="2">
    <location>
        <begin position="163"/>
        <end position="212"/>
    </location>
</feature>
<name>A0A8H4WNU3_9HYPO</name>
<dbReference type="PROSITE" id="PS50158">
    <property type="entry name" value="ZF_CCHC"/>
    <property type="match status" value="1"/>
</dbReference>
<feature type="compositionally biased region" description="Basic and acidic residues" evidence="2">
    <location>
        <begin position="46"/>
        <end position="61"/>
    </location>
</feature>
<dbReference type="SMART" id="SM00456">
    <property type="entry name" value="WW"/>
    <property type="match status" value="2"/>
</dbReference>
<dbReference type="AlphaFoldDB" id="A0A8H4WNU3"/>
<evidence type="ECO:0000313" key="4">
    <source>
        <dbReference type="EMBL" id="KAF4945228.1"/>
    </source>
</evidence>
<accession>A0A8H4WNU3</accession>
<dbReference type="InterPro" id="IPR001202">
    <property type="entry name" value="WW_dom"/>
</dbReference>
<feature type="compositionally biased region" description="Gly residues" evidence="2">
    <location>
        <begin position="22"/>
        <end position="31"/>
    </location>
</feature>
<evidence type="ECO:0000256" key="1">
    <source>
        <dbReference type="PROSITE-ProRule" id="PRU00047"/>
    </source>
</evidence>
<dbReference type="SUPFAM" id="SSF57756">
    <property type="entry name" value="Retrovirus zinc finger-like domains"/>
    <property type="match status" value="2"/>
</dbReference>
<evidence type="ECO:0000259" key="3">
    <source>
        <dbReference type="PROSITE" id="PS50158"/>
    </source>
</evidence>
<evidence type="ECO:0000313" key="5">
    <source>
        <dbReference type="Proteomes" id="UP000622797"/>
    </source>
</evidence>
<feature type="region of interest" description="Disordered" evidence="2">
    <location>
        <begin position="1"/>
        <end position="92"/>
    </location>
</feature>
<evidence type="ECO:0000256" key="2">
    <source>
        <dbReference type="SAM" id="MobiDB-lite"/>
    </source>
</evidence>
<keyword evidence="1" id="KW-0863">Zinc-finger</keyword>
<keyword evidence="5" id="KW-1185">Reference proteome</keyword>
<dbReference type="InterPro" id="IPR036020">
    <property type="entry name" value="WW_dom_sf"/>
</dbReference>
<dbReference type="EMBL" id="JABEXW010001251">
    <property type="protein sequence ID" value="KAF4945228.1"/>
    <property type="molecule type" value="Genomic_DNA"/>
</dbReference>
<feature type="domain" description="CCHC-type" evidence="3">
    <location>
        <begin position="147"/>
        <end position="161"/>
    </location>
</feature>
<organism evidence="4 5">
    <name type="scientific">Fusarium sarcochroum</name>
    <dbReference type="NCBI Taxonomy" id="1208366"/>
    <lineage>
        <taxon>Eukaryota</taxon>
        <taxon>Fungi</taxon>
        <taxon>Dikarya</taxon>
        <taxon>Ascomycota</taxon>
        <taxon>Pezizomycotina</taxon>
        <taxon>Sordariomycetes</taxon>
        <taxon>Hypocreomycetidae</taxon>
        <taxon>Hypocreales</taxon>
        <taxon>Nectriaceae</taxon>
        <taxon>Fusarium</taxon>
        <taxon>Fusarium lateritium species complex</taxon>
    </lineage>
</organism>
<dbReference type="InterPro" id="IPR001878">
    <property type="entry name" value="Znf_CCHC"/>
</dbReference>
<feature type="compositionally biased region" description="Pro residues" evidence="2">
    <location>
        <begin position="199"/>
        <end position="212"/>
    </location>
</feature>
<feature type="compositionally biased region" description="Pro residues" evidence="2">
    <location>
        <begin position="116"/>
        <end position="126"/>
    </location>
</feature>
<dbReference type="GO" id="GO:0003676">
    <property type="term" value="F:nucleic acid binding"/>
    <property type="evidence" value="ECO:0007669"/>
    <property type="project" value="InterPro"/>
</dbReference>
<keyword evidence="1" id="KW-0479">Metal-binding</keyword>
<reference evidence="4" key="1">
    <citation type="journal article" date="2020" name="BMC Genomics">
        <title>Correction to: Identification and distribution of gene clusters required for synthesis of sphingolipid metabolism inhibitors in diverse species of the filamentous fungus Fusarium.</title>
        <authorList>
            <person name="Kim H.S."/>
            <person name="Lohmar J.M."/>
            <person name="Busman M."/>
            <person name="Brown D.W."/>
            <person name="Naumann T.A."/>
            <person name="Divon H.H."/>
            <person name="Lysoe E."/>
            <person name="Uhlig S."/>
            <person name="Proctor R.H."/>
        </authorList>
    </citation>
    <scope>NUCLEOTIDE SEQUENCE</scope>
    <source>
        <strain evidence="4">NRRL 20472</strain>
    </source>
</reference>
<gene>
    <name evidence="4" type="ORF">FSARC_14475</name>
</gene>
<dbReference type="SUPFAM" id="SSF51045">
    <property type="entry name" value="WW domain"/>
    <property type="match status" value="1"/>
</dbReference>
<dbReference type="GO" id="GO:0008270">
    <property type="term" value="F:zinc ion binding"/>
    <property type="evidence" value="ECO:0007669"/>
    <property type="project" value="UniProtKB-KW"/>
</dbReference>
<dbReference type="InterPro" id="IPR036875">
    <property type="entry name" value="Znf_CCHC_sf"/>
</dbReference>
<dbReference type="SMART" id="SM00343">
    <property type="entry name" value="ZnF_C2HC"/>
    <property type="match status" value="2"/>
</dbReference>
<protein>
    <recommendedName>
        <fullName evidence="3">CCHC-type domain-containing protein</fullName>
    </recommendedName>
</protein>
<reference evidence="4" key="2">
    <citation type="submission" date="2020-05" db="EMBL/GenBank/DDBJ databases">
        <authorList>
            <person name="Kim H.-S."/>
            <person name="Proctor R.H."/>
            <person name="Brown D.W."/>
        </authorList>
    </citation>
    <scope>NUCLEOTIDE SEQUENCE</scope>
    <source>
        <strain evidence="4">NRRL 20472</strain>
    </source>
</reference>
<dbReference type="Gene3D" id="4.10.60.10">
    <property type="entry name" value="Zinc finger, CCHC-type"/>
    <property type="match status" value="1"/>
</dbReference>
<proteinExistence type="predicted"/>
<keyword evidence="1" id="KW-0862">Zinc</keyword>
<feature type="compositionally biased region" description="Polar residues" evidence="2">
    <location>
        <begin position="1"/>
        <end position="13"/>
    </location>
</feature>
<feature type="region of interest" description="Disordered" evidence="2">
    <location>
        <begin position="107"/>
        <end position="139"/>
    </location>
</feature>
<comment type="caution">
    <text evidence="4">The sequence shown here is derived from an EMBL/GenBank/DDBJ whole genome shotgun (WGS) entry which is preliminary data.</text>
</comment>
<dbReference type="Proteomes" id="UP000622797">
    <property type="component" value="Unassembled WGS sequence"/>
</dbReference>
<sequence>MSTRTPQQTNAVKNTVGKAHKGSGGNGGDDGANGNRCRHCWQPGYSKRDCPHLDEDHREARAAASTPASVPPSSAPVPAQATTDASGPTTASGLLAGLSNFASSLPRLLMPSEPTTDPPRPTPPSAPLRGSRRRGGNAGRGRSIVVCRLCGGFGHISTECPGRNNAARRNGLSRRQYKEQQRARLSSATTPGLAARPIRPLPPPGPAPSSISPPPVPEGWTAHFDVERRSWFYVGGGRSQWELPTAPPIPPTPIVPQGWTARWDLTARSFYYASAHGVQWELPLAAAVTPPPPPLPTSDAP</sequence>